<sequence length="254" mass="29405">LNFTSAILRLKTVRSLEMSLSKFCKEDDISEMLAPFFRALSTDNSLQLPSSNYHHESLPQIKNFRNIKNWMDEVEKYFKSEKIPSEVQRALLWNLLPVDIKDLLVVFDIDSDTEIKKIMAFLKQNFRINGNGELQLLLCDIVQGEKESICAFSNRIKTFMKFNFPRTNKKVKDSFSALQFLNGMSDKRLQAVMEEHWQACSFMTLVRVTDRLSKSEMYKNFNKRTSSNATEVDGKGSKKNNANVMQLKSKGDDK</sequence>
<feature type="region of interest" description="Disordered" evidence="1">
    <location>
        <begin position="225"/>
        <end position="254"/>
    </location>
</feature>
<dbReference type="AlphaFoldDB" id="A0A0V1EHG6"/>
<comment type="caution">
    <text evidence="3">The sequence shown here is derived from an EMBL/GenBank/DDBJ whole genome shotgun (WGS) entry which is preliminary data.</text>
</comment>
<dbReference type="Proteomes" id="UP000054632">
    <property type="component" value="Unassembled WGS sequence"/>
</dbReference>
<evidence type="ECO:0000313" key="3">
    <source>
        <dbReference type="EMBL" id="KRY73261.1"/>
    </source>
</evidence>
<dbReference type="EMBL" id="JYDV01000140">
    <property type="protein sequence ID" value="KRZ29440.1"/>
    <property type="molecule type" value="Genomic_DNA"/>
</dbReference>
<proteinExistence type="predicted"/>
<evidence type="ECO:0000256" key="1">
    <source>
        <dbReference type="SAM" id="MobiDB-lite"/>
    </source>
</evidence>
<dbReference type="EMBL" id="JYDU01000164">
    <property type="protein sequence ID" value="KRX90470.1"/>
    <property type="molecule type" value="Genomic_DNA"/>
</dbReference>
<gene>
    <name evidence="3" type="ORF">T4A_9948</name>
    <name evidence="4" type="ORF">T4C_8125</name>
    <name evidence="2" type="ORF">T4E_2887</name>
</gene>
<dbReference type="Proteomes" id="UP000054815">
    <property type="component" value="Unassembled WGS sequence"/>
</dbReference>
<dbReference type="Proteomes" id="UP000054826">
    <property type="component" value="Unassembled WGS sequence"/>
</dbReference>
<evidence type="ECO:0000313" key="6">
    <source>
        <dbReference type="Proteomes" id="UP000054815"/>
    </source>
</evidence>
<accession>A0A0V1EHG6</accession>
<evidence type="ECO:0000313" key="4">
    <source>
        <dbReference type="EMBL" id="KRZ29440.1"/>
    </source>
</evidence>
<protein>
    <submittedName>
        <fullName evidence="3">Uncharacterized protein</fullName>
    </submittedName>
</protein>
<feature type="non-terminal residue" evidence="3">
    <location>
        <position position="1"/>
    </location>
</feature>
<organism evidence="3 5">
    <name type="scientific">Trichinella pseudospiralis</name>
    <name type="common">Parasitic roundworm</name>
    <dbReference type="NCBI Taxonomy" id="6337"/>
    <lineage>
        <taxon>Eukaryota</taxon>
        <taxon>Metazoa</taxon>
        <taxon>Ecdysozoa</taxon>
        <taxon>Nematoda</taxon>
        <taxon>Enoplea</taxon>
        <taxon>Dorylaimia</taxon>
        <taxon>Trichinellida</taxon>
        <taxon>Trichinellidae</taxon>
        <taxon>Trichinella</taxon>
    </lineage>
</organism>
<reference evidence="5 6" key="1">
    <citation type="submission" date="2015-01" db="EMBL/GenBank/DDBJ databases">
        <title>Evolution of Trichinella species and genotypes.</title>
        <authorList>
            <person name="Korhonen P.K."/>
            <person name="Edoardo P."/>
            <person name="Giuseppe L.R."/>
            <person name="Gasser R.B."/>
        </authorList>
    </citation>
    <scope>NUCLEOTIDE SEQUENCE [LARGE SCALE GENOMIC DNA]</scope>
    <source>
        <strain evidence="3">ISS13</strain>
        <strain evidence="2">ISS141</strain>
        <strain evidence="4">ISS176</strain>
    </source>
</reference>
<dbReference type="EMBL" id="JYDR01000036">
    <property type="protein sequence ID" value="KRY73261.1"/>
    <property type="molecule type" value="Genomic_DNA"/>
</dbReference>
<evidence type="ECO:0000313" key="5">
    <source>
        <dbReference type="Proteomes" id="UP000054632"/>
    </source>
</evidence>
<evidence type="ECO:0000313" key="2">
    <source>
        <dbReference type="EMBL" id="KRX90470.1"/>
    </source>
</evidence>
<name>A0A0V1EHG6_TRIPS</name>